<feature type="domain" description="HMG box" evidence="5">
    <location>
        <begin position="662"/>
        <end position="730"/>
    </location>
</feature>
<dbReference type="Gene3D" id="3.30.230.10">
    <property type="match status" value="1"/>
</dbReference>
<evidence type="ECO:0000256" key="2">
    <source>
        <dbReference type="ARBA" id="ARBA00022763"/>
    </source>
</evidence>
<accession>A0A2G8KMY6</accession>
<dbReference type="SMART" id="SM01340">
    <property type="entry name" value="DNA_mis_repair"/>
    <property type="match status" value="1"/>
</dbReference>
<evidence type="ECO:0000256" key="4">
    <source>
        <dbReference type="SAM" id="MobiDB-lite"/>
    </source>
</evidence>
<dbReference type="PANTHER" id="PTHR10073:SF54">
    <property type="entry name" value="PMS1 PROTEIN HOMOLOG 1"/>
    <property type="match status" value="1"/>
</dbReference>
<dbReference type="PROSITE" id="PS00058">
    <property type="entry name" value="DNA_MISMATCH_REPAIR_1"/>
    <property type="match status" value="1"/>
</dbReference>
<dbReference type="Gene3D" id="1.10.30.10">
    <property type="entry name" value="High mobility group box domain"/>
    <property type="match status" value="1"/>
</dbReference>
<evidence type="ECO:0000256" key="1">
    <source>
        <dbReference type="ARBA" id="ARBA00006082"/>
    </source>
</evidence>
<dbReference type="Gene3D" id="3.30.565.10">
    <property type="entry name" value="Histidine kinase-like ATPase, C-terminal domain"/>
    <property type="match status" value="1"/>
</dbReference>
<gene>
    <name evidence="6" type="ORF">BSL78_13835</name>
</gene>
<dbReference type="CDD" id="cd16926">
    <property type="entry name" value="HATPase_MutL-MLH-PMS-like"/>
    <property type="match status" value="1"/>
</dbReference>
<dbReference type="NCBIfam" id="TIGR00585">
    <property type="entry name" value="mutl"/>
    <property type="match status" value="1"/>
</dbReference>
<evidence type="ECO:0000313" key="7">
    <source>
        <dbReference type="Proteomes" id="UP000230750"/>
    </source>
</evidence>
<dbReference type="InterPro" id="IPR002099">
    <property type="entry name" value="MutL/Mlh/PMS"/>
</dbReference>
<dbReference type="GO" id="GO:0032389">
    <property type="term" value="C:MutLalpha complex"/>
    <property type="evidence" value="ECO:0007669"/>
    <property type="project" value="TreeGrafter"/>
</dbReference>
<dbReference type="SUPFAM" id="SSF47095">
    <property type="entry name" value="HMG-box"/>
    <property type="match status" value="1"/>
</dbReference>
<dbReference type="GO" id="GO:0140664">
    <property type="term" value="F:ATP-dependent DNA damage sensor activity"/>
    <property type="evidence" value="ECO:0007669"/>
    <property type="project" value="InterPro"/>
</dbReference>
<dbReference type="FunFam" id="3.30.565.10:FF:000017">
    <property type="entry name" value="PMS1 homolog 1, mismatch repair system component"/>
    <property type="match status" value="1"/>
</dbReference>
<feature type="compositionally biased region" description="Basic and acidic residues" evidence="4">
    <location>
        <begin position="388"/>
        <end position="416"/>
    </location>
</feature>
<evidence type="ECO:0000259" key="5">
    <source>
        <dbReference type="PROSITE" id="PS50118"/>
    </source>
</evidence>
<feature type="region of interest" description="Disordered" evidence="4">
    <location>
        <begin position="346"/>
        <end position="416"/>
    </location>
</feature>
<dbReference type="PROSITE" id="PS50118">
    <property type="entry name" value="HMG_BOX_2"/>
    <property type="match status" value="1"/>
</dbReference>
<dbReference type="GO" id="GO:0005524">
    <property type="term" value="F:ATP binding"/>
    <property type="evidence" value="ECO:0007669"/>
    <property type="project" value="InterPro"/>
</dbReference>
<dbReference type="GO" id="GO:0006298">
    <property type="term" value="P:mismatch repair"/>
    <property type="evidence" value="ECO:0007669"/>
    <property type="project" value="InterPro"/>
</dbReference>
<dbReference type="InterPro" id="IPR009071">
    <property type="entry name" value="HMG_box_dom"/>
</dbReference>
<dbReference type="SUPFAM" id="SSF55874">
    <property type="entry name" value="ATPase domain of HSP90 chaperone/DNA topoisomerase II/histidine kinase"/>
    <property type="match status" value="1"/>
</dbReference>
<reference evidence="6 7" key="1">
    <citation type="journal article" date="2017" name="PLoS Biol.">
        <title>The sea cucumber genome provides insights into morphological evolution and visceral regeneration.</title>
        <authorList>
            <person name="Zhang X."/>
            <person name="Sun L."/>
            <person name="Yuan J."/>
            <person name="Sun Y."/>
            <person name="Gao Y."/>
            <person name="Zhang L."/>
            <person name="Li S."/>
            <person name="Dai H."/>
            <person name="Hamel J.F."/>
            <person name="Liu C."/>
            <person name="Yu Y."/>
            <person name="Liu S."/>
            <person name="Lin W."/>
            <person name="Guo K."/>
            <person name="Jin S."/>
            <person name="Xu P."/>
            <person name="Storey K.B."/>
            <person name="Huan P."/>
            <person name="Zhang T."/>
            <person name="Zhou Y."/>
            <person name="Zhang J."/>
            <person name="Lin C."/>
            <person name="Li X."/>
            <person name="Xing L."/>
            <person name="Huo D."/>
            <person name="Sun M."/>
            <person name="Wang L."/>
            <person name="Mercier A."/>
            <person name="Li F."/>
            <person name="Yang H."/>
            <person name="Xiang J."/>
        </authorList>
    </citation>
    <scope>NUCLEOTIDE SEQUENCE [LARGE SCALE GENOMIC DNA]</scope>
    <source>
        <strain evidence="6">Shaxun</strain>
        <tissue evidence="6">Muscle</tissue>
    </source>
</reference>
<comment type="similarity">
    <text evidence="1">Belongs to the DNA mismatch repair MutL/HexB family.</text>
</comment>
<sequence>MQQLTEQTVRLLSSAQVITSVLNAVKELLENSLDAGADSVEVKLDNFGLDRIEVRDNGAGISSRDVPLMGQRHYTSKLKDFSDLISVTSYGFRGEALASLCAISDVSITTKRKEDGISRVHTLDHSGLVSSSKPSHLGNGTTVTSTHLFKNVPVRRQFYSSSRRKKEELKKVEDLLMCYGYVNPGVRFALSHNKKLVWQKNKVPSCKVALLNIVGSSVMNQMEAVEHHDNDTGVTINGFLPKAGSDLQLVGRVHSNDRCWIYINKRPVQFKEAERLLRQSFLQSHSEGVTTFRYLTACLHFILPIETVDVNLEPDKRKVLLQNKDAVLTGLAQVLKVIYKKDCDKTGAESDKEQNGIETLSRLENSSENQGVEEGSCNGRNGALSDTDLPKKPETEEDQNSRMENKQKALNEVREEPTFELFDGDDIFKDSQVSVGETQSVDKEEEGHLQMEIGSKVSTDMIKEGIVTIDEWSKGVVLGSKTNPVEPVTLLVPSSEDNKNGTAKRNGDGVLVDQDNRNVSLNPPLNEENRVGGHDETSIVDILGAIEEEAESVSTYDFSSSTVGSSLPSLPKTNSQTDEMNLILEGVRRGLTGEVEISKQTNKVREDLSEHDKLVAILHRNIPDSLGVIDQASENNITNGIRDNGHSSLPRSSFDLVNGAPLKRPEGAYSHFVKDYAPKVSECIPALDKDSLDVLLKETWKEFPQDKRQEYQGLAEKDEQRYNKHLLGFDTSKKDTTYQQKDAISNPAKRKKLLKRPPLISNQGLIDQLLESQERKHRQNDTTSVKTMIITKEVPFSIPCLRKYSQTCVSESRDEDNQRIISELLPHHYWIILQESKLLLFNHFRAEETVLFKRLMATHSLSSSTLEVPIVLSESMVGSENNWLSLLSMQCSPSGKHTISMCLDERLVDNGFKLQRIIDQERKSIHLHVIGISDSIPCYGLADLIEILDKVSEAPAVKLSNCRPLKVENYLKSNETVIGDRREYL</sequence>
<organism evidence="6 7">
    <name type="scientific">Stichopus japonicus</name>
    <name type="common">Sea cucumber</name>
    <dbReference type="NCBI Taxonomy" id="307972"/>
    <lineage>
        <taxon>Eukaryota</taxon>
        <taxon>Metazoa</taxon>
        <taxon>Echinodermata</taxon>
        <taxon>Eleutherozoa</taxon>
        <taxon>Echinozoa</taxon>
        <taxon>Holothuroidea</taxon>
        <taxon>Aspidochirotacea</taxon>
        <taxon>Aspidochirotida</taxon>
        <taxon>Stichopodidae</taxon>
        <taxon>Apostichopus</taxon>
    </lineage>
</organism>
<dbReference type="PANTHER" id="PTHR10073">
    <property type="entry name" value="DNA MISMATCH REPAIR PROTEIN MLH, PMS, MUTL"/>
    <property type="match status" value="1"/>
</dbReference>
<feature type="region of interest" description="Disordered" evidence="4">
    <location>
        <begin position="492"/>
        <end position="532"/>
    </location>
</feature>
<dbReference type="Pfam" id="PF13589">
    <property type="entry name" value="HATPase_c_3"/>
    <property type="match status" value="1"/>
</dbReference>
<dbReference type="Pfam" id="PF01119">
    <property type="entry name" value="DNA_mis_repair"/>
    <property type="match status" value="1"/>
</dbReference>
<evidence type="ECO:0000256" key="3">
    <source>
        <dbReference type="PROSITE-ProRule" id="PRU00267"/>
    </source>
</evidence>
<dbReference type="InterPro" id="IPR013507">
    <property type="entry name" value="DNA_mismatch_S5_2-like"/>
</dbReference>
<dbReference type="EMBL" id="MRZV01000472">
    <property type="protein sequence ID" value="PIK49320.1"/>
    <property type="molecule type" value="Genomic_DNA"/>
</dbReference>
<protein>
    <submittedName>
        <fullName evidence="6">Putative PMS1 protein-like 1</fullName>
    </submittedName>
</protein>
<proteinExistence type="inferred from homology"/>
<dbReference type="InterPro" id="IPR014762">
    <property type="entry name" value="DNA_mismatch_repair_CS"/>
</dbReference>
<dbReference type="InterPro" id="IPR036890">
    <property type="entry name" value="HATPase_C_sf"/>
</dbReference>
<comment type="caution">
    <text evidence="6">The sequence shown here is derived from an EMBL/GenBank/DDBJ whole genome shotgun (WGS) entry which is preliminary data.</text>
</comment>
<dbReference type="OrthoDB" id="10263226at2759"/>
<dbReference type="FunFam" id="3.30.230.10:FF:000030">
    <property type="entry name" value="PMS1 homolog 1, mismatch repair system component"/>
    <property type="match status" value="1"/>
</dbReference>
<dbReference type="STRING" id="307972.A0A2G8KMY6"/>
<dbReference type="SUPFAM" id="SSF54211">
    <property type="entry name" value="Ribosomal protein S5 domain 2-like"/>
    <property type="match status" value="1"/>
</dbReference>
<feature type="compositionally biased region" description="Basic and acidic residues" evidence="4">
    <location>
        <begin position="346"/>
        <end position="355"/>
    </location>
</feature>
<name>A0A2G8KMY6_STIJA</name>
<feature type="DNA-binding region" description="HMG box" evidence="3">
    <location>
        <begin position="662"/>
        <end position="730"/>
    </location>
</feature>
<dbReference type="InterPro" id="IPR020568">
    <property type="entry name" value="Ribosomal_Su5_D2-typ_SF"/>
</dbReference>
<keyword evidence="2" id="KW-0227">DNA damage</keyword>
<evidence type="ECO:0000313" key="6">
    <source>
        <dbReference type="EMBL" id="PIK49320.1"/>
    </source>
</evidence>
<dbReference type="InterPro" id="IPR014721">
    <property type="entry name" value="Ribsml_uS5_D2-typ_fold_subgr"/>
</dbReference>
<dbReference type="SMART" id="SM00398">
    <property type="entry name" value="HMG"/>
    <property type="match status" value="1"/>
</dbReference>
<feature type="compositionally biased region" description="Polar residues" evidence="4">
    <location>
        <begin position="356"/>
        <end position="370"/>
    </location>
</feature>
<dbReference type="InterPro" id="IPR036910">
    <property type="entry name" value="HMG_box_dom_sf"/>
</dbReference>
<dbReference type="Proteomes" id="UP000230750">
    <property type="component" value="Unassembled WGS sequence"/>
</dbReference>
<dbReference type="InterPro" id="IPR038973">
    <property type="entry name" value="MutL/Mlh/Pms-like"/>
</dbReference>
<dbReference type="GO" id="GO:0030983">
    <property type="term" value="F:mismatched DNA binding"/>
    <property type="evidence" value="ECO:0007669"/>
    <property type="project" value="InterPro"/>
</dbReference>
<dbReference type="GO" id="GO:0016887">
    <property type="term" value="F:ATP hydrolysis activity"/>
    <property type="evidence" value="ECO:0007669"/>
    <property type="project" value="InterPro"/>
</dbReference>
<keyword evidence="7" id="KW-1185">Reference proteome</keyword>
<keyword evidence="3" id="KW-0539">Nucleus</keyword>
<dbReference type="AlphaFoldDB" id="A0A2G8KMY6"/>
<keyword evidence="3" id="KW-0238">DNA-binding</keyword>
<dbReference type="Pfam" id="PF00505">
    <property type="entry name" value="HMG_box"/>
    <property type="match status" value="1"/>
</dbReference>